<dbReference type="GO" id="GO:0005829">
    <property type="term" value="C:cytosol"/>
    <property type="evidence" value="ECO:0007669"/>
    <property type="project" value="TreeGrafter"/>
</dbReference>
<evidence type="ECO:0000256" key="4">
    <source>
        <dbReference type="ARBA" id="ARBA00023163"/>
    </source>
</evidence>
<dbReference type="PANTHER" id="PTHR30419">
    <property type="entry name" value="HTH-TYPE TRANSCRIPTIONAL REGULATOR YBHD"/>
    <property type="match status" value="1"/>
</dbReference>
<dbReference type="InterPro" id="IPR036388">
    <property type="entry name" value="WH-like_DNA-bd_sf"/>
</dbReference>
<proteinExistence type="inferred from homology"/>
<evidence type="ECO:0000256" key="1">
    <source>
        <dbReference type="ARBA" id="ARBA00009437"/>
    </source>
</evidence>
<sequence>MQMDLPIAQVRHFLLVAEHGGFHAAADKAFRSQPAISKSIQALEERLGGALLEPGRRSLLTPLGRQCLPFLRELVLHHDRTASTVSAFVRKDRGTLTVAAIAAVAGNWLPQLVQGYQQDHPGVAVRLLDDNSRNIERMVLDGEVDFGIGSMVSGTAEIMVEPLVDDPFGLVCSRSHSLAARKRLRWEALQGLPLLGTTAHHQLAQWPEQARWLQQPVMQVSTMLTMLALLEANVGVTVLARLGVPAMLADRLAFVPLVGPQRMRQLGIVRLAGHSLSPAAQDMRERLLRHAQAQQAEPRR</sequence>
<dbReference type="KEGG" id="cpis:HS961_04155"/>
<dbReference type="InterPro" id="IPR000847">
    <property type="entry name" value="LysR_HTH_N"/>
</dbReference>
<feature type="domain" description="HTH lysR-type" evidence="5">
    <location>
        <begin position="5"/>
        <end position="61"/>
    </location>
</feature>
<dbReference type="SUPFAM" id="SSF53850">
    <property type="entry name" value="Periplasmic binding protein-like II"/>
    <property type="match status" value="1"/>
</dbReference>
<dbReference type="Gene3D" id="3.40.190.10">
    <property type="entry name" value="Periplasmic binding protein-like II"/>
    <property type="match status" value="2"/>
</dbReference>
<evidence type="ECO:0000313" key="7">
    <source>
        <dbReference type="Proteomes" id="UP000515240"/>
    </source>
</evidence>
<dbReference type="PROSITE" id="PS50931">
    <property type="entry name" value="HTH_LYSR"/>
    <property type="match status" value="1"/>
</dbReference>
<evidence type="ECO:0000259" key="5">
    <source>
        <dbReference type="PROSITE" id="PS50931"/>
    </source>
</evidence>
<dbReference type="GO" id="GO:0003677">
    <property type="term" value="F:DNA binding"/>
    <property type="evidence" value="ECO:0007669"/>
    <property type="project" value="UniProtKB-KW"/>
</dbReference>
<dbReference type="CDD" id="cd08440">
    <property type="entry name" value="PBP2_LTTR_like_4"/>
    <property type="match status" value="1"/>
</dbReference>
<keyword evidence="4" id="KW-0804">Transcription</keyword>
<dbReference type="EMBL" id="CP058554">
    <property type="protein sequence ID" value="QMV72090.1"/>
    <property type="molecule type" value="Genomic_DNA"/>
</dbReference>
<dbReference type="SUPFAM" id="SSF46785">
    <property type="entry name" value="Winged helix' DNA-binding domain"/>
    <property type="match status" value="1"/>
</dbReference>
<dbReference type="PANTHER" id="PTHR30419:SF30">
    <property type="entry name" value="LYSR FAMILY TRANSCRIPTIONAL REGULATOR"/>
    <property type="match status" value="1"/>
</dbReference>
<dbReference type="GO" id="GO:0003700">
    <property type="term" value="F:DNA-binding transcription factor activity"/>
    <property type="evidence" value="ECO:0007669"/>
    <property type="project" value="InterPro"/>
</dbReference>
<organism evidence="6 7">
    <name type="scientific">Comamonas piscis</name>
    <dbReference type="NCBI Taxonomy" id="1562974"/>
    <lineage>
        <taxon>Bacteria</taxon>
        <taxon>Pseudomonadati</taxon>
        <taxon>Pseudomonadota</taxon>
        <taxon>Betaproteobacteria</taxon>
        <taxon>Burkholderiales</taxon>
        <taxon>Comamonadaceae</taxon>
        <taxon>Comamonas</taxon>
    </lineage>
</organism>
<accession>A0A7G5EDL5</accession>
<keyword evidence="2" id="KW-0805">Transcription regulation</keyword>
<evidence type="ECO:0000256" key="2">
    <source>
        <dbReference type="ARBA" id="ARBA00023015"/>
    </source>
</evidence>
<dbReference type="InterPro" id="IPR050950">
    <property type="entry name" value="HTH-type_LysR_regulators"/>
</dbReference>
<evidence type="ECO:0000313" key="6">
    <source>
        <dbReference type="EMBL" id="QMV72090.1"/>
    </source>
</evidence>
<dbReference type="AlphaFoldDB" id="A0A7G5EDL5"/>
<dbReference type="InterPro" id="IPR036390">
    <property type="entry name" value="WH_DNA-bd_sf"/>
</dbReference>
<evidence type="ECO:0000256" key="3">
    <source>
        <dbReference type="ARBA" id="ARBA00023125"/>
    </source>
</evidence>
<name>A0A7G5EDL5_9BURK</name>
<keyword evidence="7" id="KW-1185">Reference proteome</keyword>
<dbReference type="RefSeq" id="WP_182326514.1">
    <property type="nucleotide sequence ID" value="NZ_CP058554.1"/>
</dbReference>
<comment type="similarity">
    <text evidence="1">Belongs to the LysR transcriptional regulatory family.</text>
</comment>
<dbReference type="InterPro" id="IPR005119">
    <property type="entry name" value="LysR_subst-bd"/>
</dbReference>
<protein>
    <submittedName>
        <fullName evidence="6">LysR family transcriptional regulator</fullName>
    </submittedName>
</protein>
<dbReference type="Pfam" id="PF03466">
    <property type="entry name" value="LysR_substrate"/>
    <property type="match status" value="1"/>
</dbReference>
<dbReference type="Gene3D" id="1.10.10.10">
    <property type="entry name" value="Winged helix-like DNA-binding domain superfamily/Winged helix DNA-binding domain"/>
    <property type="match status" value="1"/>
</dbReference>
<dbReference type="Pfam" id="PF00126">
    <property type="entry name" value="HTH_1"/>
    <property type="match status" value="1"/>
</dbReference>
<reference evidence="6 7" key="1">
    <citation type="journal article" date="2020" name="G3 (Bethesda)">
        <title>CeMbio - The Caenorhabditis elegans Microbiome Resource.</title>
        <authorList>
            <person name="Dirksen P."/>
            <person name="Assie A."/>
            <person name="Zimmermann J."/>
            <person name="Zhang F."/>
            <person name="Tietje A.M."/>
            <person name="Marsh S.A."/>
            <person name="Felix M.A."/>
            <person name="Shapira M."/>
            <person name="Kaleta C."/>
            <person name="Schulenburg H."/>
            <person name="Samuel B."/>
        </authorList>
    </citation>
    <scope>NUCLEOTIDE SEQUENCE [LARGE SCALE GENOMIC DNA]</scope>
    <source>
        <strain evidence="6 7">BIGb0172</strain>
    </source>
</reference>
<dbReference type="Proteomes" id="UP000515240">
    <property type="component" value="Chromosome"/>
</dbReference>
<keyword evidence="3" id="KW-0238">DNA-binding</keyword>
<gene>
    <name evidence="6" type="ORF">HS961_04155</name>
</gene>